<reference evidence="2 3" key="1">
    <citation type="submission" date="2023-07" db="EMBL/GenBank/DDBJ databases">
        <title>Genomic Encyclopedia of Type Strains, Phase IV (KMG-IV): sequencing the most valuable type-strain genomes for metagenomic binning, comparative biology and taxonomic classification.</title>
        <authorList>
            <person name="Goeker M."/>
        </authorList>
    </citation>
    <scope>NUCLEOTIDE SEQUENCE [LARGE SCALE GENOMIC DNA]</scope>
    <source>
        <strain evidence="2 3">DSM 9768</strain>
    </source>
</reference>
<keyword evidence="1" id="KW-1133">Transmembrane helix</keyword>
<evidence type="ECO:0000313" key="3">
    <source>
        <dbReference type="Proteomes" id="UP001230005"/>
    </source>
</evidence>
<sequence>MTFKKSLSVVVAILFFLILYLWYWGLNPASELKTSNITEVGVYSLMFPSKTLWDIGFNPGDCIAPEGDFSPEQNCIFIGKANDQIAEALHSNGRSYYFLGEPEWDHALYTLVIHLEDGSGFSLIIGDLHEMEKGKFTGKKYTNDQIYKEDKMRFIYHNPQLGKALKELMSNE</sequence>
<comment type="caution">
    <text evidence="2">The sequence shown here is derived from an EMBL/GenBank/DDBJ whole genome shotgun (WGS) entry which is preliminary data.</text>
</comment>
<protein>
    <submittedName>
        <fullName evidence="2">Uncharacterized protein</fullName>
    </submittedName>
</protein>
<evidence type="ECO:0000256" key="1">
    <source>
        <dbReference type="SAM" id="Phobius"/>
    </source>
</evidence>
<gene>
    <name evidence="2" type="ORF">J2S74_003195</name>
</gene>
<keyword evidence="1" id="KW-0472">Membrane</keyword>
<dbReference type="Proteomes" id="UP001230005">
    <property type="component" value="Unassembled WGS sequence"/>
</dbReference>
<dbReference type="RefSeq" id="WP_307326979.1">
    <property type="nucleotide sequence ID" value="NZ_JAUSUG010000012.1"/>
</dbReference>
<dbReference type="EMBL" id="JAUSUG010000012">
    <property type="protein sequence ID" value="MDQ0255813.1"/>
    <property type="molecule type" value="Genomic_DNA"/>
</dbReference>
<accession>A0ABT9ZX51</accession>
<evidence type="ECO:0000313" key="2">
    <source>
        <dbReference type="EMBL" id="MDQ0255813.1"/>
    </source>
</evidence>
<feature type="transmembrane region" description="Helical" evidence="1">
    <location>
        <begin position="7"/>
        <end position="26"/>
    </location>
</feature>
<name>A0ABT9ZX51_9BACI</name>
<proteinExistence type="predicted"/>
<keyword evidence="3" id="KW-1185">Reference proteome</keyword>
<keyword evidence="1" id="KW-0812">Transmembrane</keyword>
<organism evidence="2 3">
    <name type="scientific">Evansella vedderi</name>
    <dbReference type="NCBI Taxonomy" id="38282"/>
    <lineage>
        <taxon>Bacteria</taxon>
        <taxon>Bacillati</taxon>
        <taxon>Bacillota</taxon>
        <taxon>Bacilli</taxon>
        <taxon>Bacillales</taxon>
        <taxon>Bacillaceae</taxon>
        <taxon>Evansella</taxon>
    </lineage>
</organism>